<dbReference type="STRING" id="1300222.I532_07830"/>
<evidence type="ECO:0000313" key="3">
    <source>
        <dbReference type="Proteomes" id="UP000012081"/>
    </source>
</evidence>
<keyword evidence="1" id="KW-0560">Oxidoreductase</keyword>
<gene>
    <name evidence="2" type="ORF">I532_07830</name>
</gene>
<dbReference type="PANTHER" id="PTHR43539">
    <property type="entry name" value="FLAVIN-BINDING MONOOXYGENASE-LIKE PROTEIN (AFU_ORTHOLOGUE AFUA_4G09220)"/>
    <property type="match status" value="1"/>
</dbReference>
<dbReference type="GO" id="GO:0004497">
    <property type="term" value="F:monooxygenase activity"/>
    <property type="evidence" value="ECO:0007669"/>
    <property type="project" value="TreeGrafter"/>
</dbReference>
<dbReference type="Proteomes" id="UP000012081">
    <property type="component" value="Unassembled WGS sequence"/>
</dbReference>
<evidence type="ECO:0000256" key="1">
    <source>
        <dbReference type="ARBA" id="ARBA00023002"/>
    </source>
</evidence>
<protein>
    <submittedName>
        <fullName evidence="2">Putative oxidoreductase czcO-like protein</fullName>
    </submittedName>
</protein>
<accession>M8DJW9</accession>
<evidence type="ECO:0000313" key="2">
    <source>
        <dbReference type="EMBL" id="EMT53908.1"/>
    </source>
</evidence>
<keyword evidence="3" id="KW-1185">Reference proteome</keyword>
<dbReference type="Pfam" id="PF13738">
    <property type="entry name" value="Pyr_redox_3"/>
    <property type="match status" value="1"/>
</dbReference>
<name>M8DJW9_9BACL</name>
<proteinExistence type="predicted"/>
<dbReference type="AlphaFoldDB" id="M8DJW9"/>
<dbReference type="InterPro" id="IPR036188">
    <property type="entry name" value="FAD/NAD-bd_sf"/>
</dbReference>
<dbReference type="SUPFAM" id="SSF51905">
    <property type="entry name" value="FAD/NAD(P)-binding domain"/>
    <property type="match status" value="2"/>
</dbReference>
<dbReference type="RefSeq" id="WP_003387461.1">
    <property type="nucleotide sequence ID" value="NZ_APBN01000002.1"/>
</dbReference>
<comment type="caution">
    <text evidence="2">The sequence shown here is derived from an EMBL/GenBank/DDBJ whole genome shotgun (WGS) entry which is preliminary data.</text>
</comment>
<dbReference type="EMBL" id="APBN01000002">
    <property type="protein sequence ID" value="EMT53908.1"/>
    <property type="molecule type" value="Genomic_DNA"/>
</dbReference>
<dbReference type="PANTHER" id="PTHR43539:SF78">
    <property type="entry name" value="FLAVIN-CONTAINING MONOOXYGENASE"/>
    <property type="match status" value="1"/>
</dbReference>
<sequence>MKTYEVIVVGAGQAGLAMGYYLVKKGISCLLIDKHKRIGDVWRERYDSLVLFTPRKQSDLPGLPFPGERSGLPAKDEVADYLERYAAHHSLPIQLDTEVQTLIPTGSGYRVETSDGTYSARQIVIATGPFQVPNIPLMHTQAADDIVQLHTAHYKNETQLQDGPVLVVGSGNSGAQIAAELASHRTVYLSMGQKRMFLPRSLFGKPMFWYFQATGLLTAPITSSLGKWLQSKPDPIFGYRRELRKWEKAGTLQLKERTVALSGRTAVFADGSRTDIANVIWSTGFYSRYDWIKVPGVLDPKGQPLHTRGVSPVKGIYFLGLPWQYRRSSALLGGVGLDAAYLIDRICNY</sequence>
<dbReference type="PRINTS" id="PR00368">
    <property type="entry name" value="FADPNR"/>
</dbReference>
<reference evidence="2 3" key="1">
    <citation type="submission" date="2013-03" db="EMBL/GenBank/DDBJ databases">
        <title>Assembly of a new bacterial strain Brevibacillus borstelensis AK1.</title>
        <authorList>
            <person name="Rajan I."/>
            <person name="PoliReddy D."/>
            <person name="Sugumar T."/>
            <person name="Rathinam K."/>
            <person name="Alqarawi S."/>
            <person name="Khalil A.B."/>
            <person name="Sivakumar N."/>
        </authorList>
    </citation>
    <scope>NUCLEOTIDE SEQUENCE [LARGE SCALE GENOMIC DNA]</scope>
    <source>
        <strain evidence="2 3">AK1</strain>
    </source>
</reference>
<organism evidence="2 3">
    <name type="scientific">Brevibacillus borstelensis AK1</name>
    <dbReference type="NCBI Taxonomy" id="1300222"/>
    <lineage>
        <taxon>Bacteria</taxon>
        <taxon>Bacillati</taxon>
        <taxon>Bacillota</taxon>
        <taxon>Bacilli</taxon>
        <taxon>Bacillales</taxon>
        <taxon>Paenibacillaceae</taxon>
        <taxon>Brevibacillus</taxon>
    </lineage>
</organism>
<dbReference type="Gene3D" id="3.50.50.60">
    <property type="entry name" value="FAD/NAD(P)-binding domain"/>
    <property type="match status" value="1"/>
</dbReference>
<dbReference type="PRINTS" id="PR00469">
    <property type="entry name" value="PNDRDTASEII"/>
</dbReference>
<dbReference type="PATRIC" id="fig|1300222.3.peg.1611"/>
<dbReference type="InterPro" id="IPR050982">
    <property type="entry name" value="Auxin_biosynth/cation_transpt"/>
</dbReference>
<dbReference type="GO" id="GO:0050660">
    <property type="term" value="F:flavin adenine dinucleotide binding"/>
    <property type="evidence" value="ECO:0007669"/>
    <property type="project" value="TreeGrafter"/>
</dbReference>
<dbReference type="OrthoDB" id="9778740at2"/>